<dbReference type="GO" id="GO:0006364">
    <property type="term" value="P:rRNA processing"/>
    <property type="evidence" value="ECO:0007669"/>
    <property type="project" value="UniProtKB-UniRule"/>
</dbReference>
<dbReference type="STRING" id="418495.SAMN05216215_103474"/>
<keyword evidence="5 9" id="KW-0479">Metal-binding</keyword>
<keyword evidence="2 9" id="KW-0690">Ribosome biogenesis</keyword>
<keyword evidence="4 9" id="KW-0540">Nuclease</keyword>
<dbReference type="EC" id="3.1.-.-" evidence="9"/>
<evidence type="ECO:0000313" key="12">
    <source>
        <dbReference type="Proteomes" id="UP000199529"/>
    </source>
</evidence>
<dbReference type="GO" id="GO:0008270">
    <property type="term" value="F:zinc ion binding"/>
    <property type="evidence" value="ECO:0007669"/>
    <property type="project" value="UniProtKB-UniRule"/>
</dbReference>
<feature type="binding site" evidence="9">
    <location>
        <position position="128"/>
    </location>
    <ligand>
        <name>Zn(2+)</name>
        <dbReference type="ChEBI" id="CHEBI:29105"/>
        <note>catalytic</note>
    </ligand>
</feature>
<dbReference type="PANTHER" id="PTHR46986">
    <property type="entry name" value="ENDORIBONUCLEASE YBEY, CHLOROPLASTIC"/>
    <property type="match status" value="1"/>
</dbReference>
<evidence type="ECO:0000256" key="5">
    <source>
        <dbReference type="ARBA" id="ARBA00022723"/>
    </source>
</evidence>
<comment type="function">
    <text evidence="9">Single strand-specific metallo-endoribonuclease involved in late-stage 70S ribosome quality control and in maturation of the 3' terminus of the 16S rRNA.</text>
</comment>
<comment type="subcellular location">
    <subcellularLocation>
        <location evidence="9">Cytoplasm</location>
    </subcellularLocation>
</comment>
<dbReference type="PANTHER" id="PTHR46986:SF1">
    <property type="entry name" value="ENDORIBONUCLEASE YBEY, CHLOROPLASTIC"/>
    <property type="match status" value="1"/>
</dbReference>
<dbReference type="GO" id="GO:0004521">
    <property type="term" value="F:RNA endonuclease activity"/>
    <property type="evidence" value="ECO:0007669"/>
    <property type="project" value="UniProtKB-UniRule"/>
</dbReference>
<keyword evidence="8 9" id="KW-0862">Zinc</keyword>
<feature type="region of interest" description="Disordered" evidence="10">
    <location>
        <begin position="168"/>
        <end position="188"/>
    </location>
</feature>
<evidence type="ECO:0000256" key="8">
    <source>
        <dbReference type="ARBA" id="ARBA00022833"/>
    </source>
</evidence>
<keyword evidence="6 9" id="KW-0255">Endonuclease</keyword>
<protein>
    <recommendedName>
        <fullName evidence="9">Endoribonuclease YbeY</fullName>
        <ecNumber evidence="9">3.1.-.-</ecNumber>
    </recommendedName>
</protein>
<sequence length="188" mass="20313">MSIEIANESGVAVPEATIVSVARFALDKMSVSQLAELSIVLVELDVMADLHERWMDLPGPTDVMSFPMDEYDSARRPDSAGSGPALLGDIVLCPAFAKDQARKAGHSLLDELHLLTVHGVLHLLGYDHAEPEEEREMFGLQNRILAEYREARDEAERAAAQRSADARVLGAVGLDEPESPQGGPADAN</sequence>
<feature type="binding site" evidence="9">
    <location>
        <position position="122"/>
    </location>
    <ligand>
        <name>Zn(2+)</name>
        <dbReference type="ChEBI" id="CHEBI:29105"/>
        <note>catalytic</note>
    </ligand>
</feature>
<evidence type="ECO:0000256" key="4">
    <source>
        <dbReference type="ARBA" id="ARBA00022722"/>
    </source>
</evidence>
<dbReference type="RefSeq" id="WP_093271728.1">
    <property type="nucleotide sequence ID" value="NZ_FNOK01000034.1"/>
</dbReference>
<dbReference type="Gene3D" id="3.40.390.30">
    <property type="entry name" value="Metalloproteases ('zincins'), catalytic domain"/>
    <property type="match status" value="1"/>
</dbReference>
<dbReference type="Proteomes" id="UP000199529">
    <property type="component" value="Unassembled WGS sequence"/>
</dbReference>
<dbReference type="NCBIfam" id="TIGR00043">
    <property type="entry name" value="rRNA maturation RNase YbeY"/>
    <property type="match status" value="1"/>
</dbReference>
<dbReference type="GO" id="GO:0004222">
    <property type="term" value="F:metalloendopeptidase activity"/>
    <property type="evidence" value="ECO:0007669"/>
    <property type="project" value="InterPro"/>
</dbReference>
<feature type="binding site" evidence="9">
    <location>
        <position position="118"/>
    </location>
    <ligand>
        <name>Zn(2+)</name>
        <dbReference type="ChEBI" id="CHEBI:29105"/>
        <note>catalytic</note>
    </ligand>
</feature>
<evidence type="ECO:0000256" key="2">
    <source>
        <dbReference type="ARBA" id="ARBA00022517"/>
    </source>
</evidence>
<dbReference type="InterPro" id="IPR002036">
    <property type="entry name" value="YbeY"/>
</dbReference>
<dbReference type="Pfam" id="PF02130">
    <property type="entry name" value="YbeY"/>
    <property type="match status" value="1"/>
</dbReference>
<dbReference type="GO" id="GO:0005737">
    <property type="term" value="C:cytoplasm"/>
    <property type="evidence" value="ECO:0007669"/>
    <property type="project" value="UniProtKB-SubCell"/>
</dbReference>
<comment type="similarity">
    <text evidence="1 9">Belongs to the endoribonuclease YbeY family.</text>
</comment>
<keyword evidence="9" id="KW-0963">Cytoplasm</keyword>
<keyword evidence="3 9" id="KW-0698">rRNA processing</keyword>
<dbReference type="EMBL" id="FNOK01000034">
    <property type="protein sequence ID" value="SDY76532.1"/>
    <property type="molecule type" value="Genomic_DNA"/>
</dbReference>
<dbReference type="AlphaFoldDB" id="A0A1H3MIK0"/>
<evidence type="ECO:0000256" key="1">
    <source>
        <dbReference type="ARBA" id="ARBA00010875"/>
    </source>
</evidence>
<keyword evidence="7 9" id="KW-0378">Hydrolase</keyword>
<dbReference type="SUPFAM" id="SSF55486">
    <property type="entry name" value="Metalloproteases ('zincins'), catalytic domain"/>
    <property type="match status" value="1"/>
</dbReference>
<dbReference type="OrthoDB" id="9807740at2"/>
<dbReference type="HAMAP" id="MF_00009">
    <property type="entry name" value="Endoribonucl_YbeY"/>
    <property type="match status" value="1"/>
</dbReference>
<evidence type="ECO:0000256" key="10">
    <source>
        <dbReference type="SAM" id="MobiDB-lite"/>
    </source>
</evidence>
<evidence type="ECO:0000256" key="7">
    <source>
        <dbReference type="ARBA" id="ARBA00022801"/>
    </source>
</evidence>
<name>A0A1H3MIK0_9PSEU</name>
<proteinExistence type="inferred from homology"/>
<comment type="cofactor">
    <cofactor evidence="9">
        <name>Zn(2+)</name>
        <dbReference type="ChEBI" id="CHEBI:29105"/>
    </cofactor>
    <text evidence="9">Binds 1 zinc ion.</text>
</comment>
<dbReference type="PROSITE" id="PS01306">
    <property type="entry name" value="UPF0054"/>
    <property type="match status" value="1"/>
</dbReference>
<evidence type="ECO:0000256" key="9">
    <source>
        <dbReference type="HAMAP-Rule" id="MF_00009"/>
    </source>
</evidence>
<evidence type="ECO:0000256" key="6">
    <source>
        <dbReference type="ARBA" id="ARBA00022759"/>
    </source>
</evidence>
<accession>A0A1H3MIK0</accession>
<evidence type="ECO:0000256" key="3">
    <source>
        <dbReference type="ARBA" id="ARBA00022552"/>
    </source>
</evidence>
<dbReference type="InterPro" id="IPR023091">
    <property type="entry name" value="MetalPrtase_cat_dom_sf_prd"/>
</dbReference>
<dbReference type="InterPro" id="IPR020549">
    <property type="entry name" value="YbeY_CS"/>
</dbReference>
<reference evidence="12" key="1">
    <citation type="submission" date="2016-10" db="EMBL/GenBank/DDBJ databases">
        <authorList>
            <person name="Varghese N."/>
            <person name="Submissions S."/>
        </authorList>
    </citation>
    <scope>NUCLEOTIDE SEQUENCE [LARGE SCALE GENOMIC DNA]</scope>
    <source>
        <strain evidence="12">CGMCC 4.3530</strain>
    </source>
</reference>
<organism evidence="11 12">
    <name type="scientific">Saccharopolyspora shandongensis</name>
    <dbReference type="NCBI Taxonomy" id="418495"/>
    <lineage>
        <taxon>Bacteria</taxon>
        <taxon>Bacillati</taxon>
        <taxon>Actinomycetota</taxon>
        <taxon>Actinomycetes</taxon>
        <taxon>Pseudonocardiales</taxon>
        <taxon>Pseudonocardiaceae</taxon>
        <taxon>Saccharopolyspora</taxon>
    </lineage>
</organism>
<keyword evidence="12" id="KW-1185">Reference proteome</keyword>
<gene>
    <name evidence="9" type="primary">ybeY</name>
    <name evidence="11" type="ORF">SAMN05216215_103474</name>
</gene>
<evidence type="ECO:0000313" key="11">
    <source>
        <dbReference type="EMBL" id="SDY76532.1"/>
    </source>
</evidence>